<dbReference type="PROSITE" id="PS50158">
    <property type="entry name" value="ZF_CCHC"/>
    <property type="match status" value="4"/>
</dbReference>
<dbReference type="PANTHER" id="PTHR47958">
    <property type="entry name" value="ATP-DEPENDENT RNA HELICASE DBP3"/>
    <property type="match status" value="1"/>
</dbReference>
<dbReference type="RefSeq" id="XP_028514405.1">
    <property type="nucleotide sequence ID" value="XM_028658604.1"/>
</dbReference>
<sequence length="611" mass="62698">MADDWEEESGGAPMTNGFGTSNGGFGGGGFGGSTSQDSDSGRRKPFGRGGGGFGGNDSSMSNGSVGGFGKSSGFGSGGGGGGFGSGGGGGGFGSGGGGGGFGSGGGGGSFGSGGGGFGSSSGGFGESSSGGFGSGGGGGFGGGGFSGGDDADDGGGRGGGFNKGGDGCRICGESGHFARECPQKKDRDDSCRNCGQSGHFARDCTEPKKGGGGGACYKCQQTGHFARECPNADSGEGGGFGGGFGGGGGGGSGDQTCHRCKETGHFAKDCTNEPVVDGDRPAPVTYVPPAPPESEEQIFKSIQEGINFDKYDSIPVEVTGDNPVKPIKNFDEANLYSTFSENVKKAHYHKPTPVQKYAIPSIIAGRDVMACAQTGSGKTAAFLLPVMTGMMNDGLKSSAFMEIQSPQALCIAPTRELANQIYGEARKFAYGTMLRPIVCYGGVSVNHQLRQLQQGCNLLVATPGRLMDFVERGKVSLKEVKYLILDEADRMLDMGFEPAIRKIVETLGLPDKMNRNTLMFSATFPEEIQRLARDFLNDYLFLTVGRVGSATSDIEQNIIEVSEFEKRDKLTEILGDAGTQRTLVFVESKRGADFLAVFLSQEGFPTTSIHG</sequence>
<evidence type="ECO:0000256" key="2">
    <source>
        <dbReference type="ARBA" id="ARBA00022741"/>
    </source>
</evidence>
<name>A0A913YGD1_EXADI</name>
<organism evidence="14 15">
    <name type="scientific">Exaiptasia diaphana</name>
    <name type="common">Tropical sea anemone</name>
    <name type="synonym">Aiptasia pulchella</name>
    <dbReference type="NCBI Taxonomy" id="2652724"/>
    <lineage>
        <taxon>Eukaryota</taxon>
        <taxon>Metazoa</taxon>
        <taxon>Cnidaria</taxon>
        <taxon>Anthozoa</taxon>
        <taxon>Hexacorallia</taxon>
        <taxon>Actiniaria</taxon>
        <taxon>Aiptasiidae</taxon>
        <taxon>Exaiptasia</taxon>
    </lineage>
</organism>
<feature type="domain" description="Helicase ATP-binding" evidence="12">
    <location>
        <begin position="359"/>
        <end position="542"/>
    </location>
</feature>
<protein>
    <recommendedName>
        <fullName evidence="1">RNA helicase</fullName>
        <ecNumber evidence="1">3.6.4.13</ecNumber>
    </recommendedName>
</protein>
<evidence type="ECO:0000256" key="1">
    <source>
        <dbReference type="ARBA" id="ARBA00012552"/>
    </source>
</evidence>
<dbReference type="InterPro" id="IPR001878">
    <property type="entry name" value="Znf_CCHC"/>
</dbReference>
<proteinExistence type="inferred from homology"/>
<dbReference type="Gene3D" id="4.10.60.10">
    <property type="entry name" value="Zinc finger, CCHC-type"/>
    <property type="match status" value="4"/>
</dbReference>
<comment type="similarity">
    <text evidence="9">Belongs to the DEAD box helicase family.</text>
</comment>
<dbReference type="GeneID" id="110237335"/>
<evidence type="ECO:0000256" key="10">
    <source>
        <dbReference type="SAM" id="MobiDB-lite"/>
    </source>
</evidence>
<dbReference type="PRINTS" id="PR01228">
    <property type="entry name" value="EGGSHELL"/>
</dbReference>
<evidence type="ECO:0000256" key="5">
    <source>
        <dbReference type="ARBA" id="ARBA00022840"/>
    </source>
</evidence>
<dbReference type="PROSITE" id="PS51195">
    <property type="entry name" value="Q_MOTIF"/>
    <property type="match status" value="1"/>
</dbReference>
<dbReference type="PROSITE" id="PS00039">
    <property type="entry name" value="DEAD_ATP_HELICASE"/>
    <property type="match status" value="1"/>
</dbReference>
<feature type="region of interest" description="Disordered" evidence="10">
    <location>
        <begin position="1"/>
        <end position="83"/>
    </location>
</feature>
<dbReference type="FunFam" id="3.40.50.300:FF:000397">
    <property type="entry name" value="Probable ATP-dependent RNA helicase DDX4"/>
    <property type="match status" value="1"/>
</dbReference>
<evidence type="ECO:0000256" key="9">
    <source>
        <dbReference type="RuleBase" id="RU000492"/>
    </source>
</evidence>
<evidence type="ECO:0000256" key="7">
    <source>
        <dbReference type="PROSITE-ProRule" id="PRU00047"/>
    </source>
</evidence>
<dbReference type="InterPro" id="IPR011545">
    <property type="entry name" value="DEAD/DEAH_box_helicase_dom"/>
</dbReference>
<dbReference type="GO" id="GO:0003676">
    <property type="term" value="F:nucleic acid binding"/>
    <property type="evidence" value="ECO:0007669"/>
    <property type="project" value="InterPro"/>
</dbReference>
<reference evidence="14" key="1">
    <citation type="submission" date="2022-11" db="UniProtKB">
        <authorList>
            <consortium name="EnsemblMetazoa"/>
        </authorList>
    </citation>
    <scope>IDENTIFICATION</scope>
</reference>
<dbReference type="GO" id="GO:0005524">
    <property type="term" value="F:ATP binding"/>
    <property type="evidence" value="ECO:0007669"/>
    <property type="project" value="UniProtKB-KW"/>
</dbReference>
<feature type="domain" description="CCHC-type" evidence="11">
    <location>
        <begin position="216"/>
        <end position="231"/>
    </location>
</feature>
<feature type="compositionally biased region" description="Gly residues" evidence="10">
    <location>
        <begin position="64"/>
        <end position="83"/>
    </location>
</feature>
<keyword evidence="7" id="KW-0862">Zinc</keyword>
<keyword evidence="15" id="KW-1185">Reference proteome</keyword>
<evidence type="ECO:0000313" key="14">
    <source>
        <dbReference type="EnsemblMetazoa" id="XP_028514405.1"/>
    </source>
</evidence>
<dbReference type="InterPro" id="IPR027417">
    <property type="entry name" value="P-loop_NTPase"/>
</dbReference>
<evidence type="ECO:0000256" key="6">
    <source>
        <dbReference type="ARBA" id="ARBA00047984"/>
    </source>
</evidence>
<feature type="compositionally biased region" description="Gly residues" evidence="10">
    <location>
        <begin position="117"/>
        <end position="147"/>
    </location>
</feature>
<dbReference type="OMA" id="NWNDNGN"/>
<dbReference type="Pfam" id="PF00270">
    <property type="entry name" value="DEAD"/>
    <property type="match status" value="1"/>
</dbReference>
<feature type="short sequence motif" description="Q motif" evidence="8">
    <location>
        <begin position="328"/>
        <end position="356"/>
    </location>
</feature>
<dbReference type="PROSITE" id="PS51192">
    <property type="entry name" value="HELICASE_ATP_BIND_1"/>
    <property type="match status" value="1"/>
</dbReference>
<dbReference type="SUPFAM" id="SSF57756">
    <property type="entry name" value="Retrovirus zinc finger-like domains"/>
    <property type="match status" value="3"/>
</dbReference>
<dbReference type="SUPFAM" id="SSF52540">
    <property type="entry name" value="P-loop containing nucleoside triphosphate hydrolases"/>
    <property type="match status" value="2"/>
</dbReference>
<feature type="region of interest" description="Disordered" evidence="10">
    <location>
        <begin position="117"/>
        <end position="158"/>
    </location>
</feature>
<feature type="domain" description="CCHC-type" evidence="11">
    <location>
        <begin position="168"/>
        <end position="183"/>
    </location>
</feature>
<dbReference type="InterPro" id="IPR036875">
    <property type="entry name" value="Znf_CCHC_sf"/>
</dbReference>
<keyword evidence="3 9" id="KW-0378">Hydrolase</keyword>
<keyword evidence="7" id="KW-0863">Zinc-finger</keyword>
<evidence type="ECO:0000256" key="4">
    <source>
        <dbReference type="ARBA" id="ARBA00022806"/>
    </source>
</evidence>
<dbReference type="GO" id="GO:0016787">
    <property type="term" value="F:hydrolase activity"/>
    <property type="evidence" value="ECO:0007669"/>
    <property type="project" value="UniProtKB-KW"/>
</dbReference>
<feature type="domain" description="CCHC-type" evidence="11">
    <location>
        <begin position="191"/>
        <end position="206"/>
    </location>
</feature>
<dbReference type="KEGG" id="epa:110237335"/>
<dbReference type="EC" id="3.6.4.13" evidence="1"/>
<evidence type="ECO:0000256" key="3">
    <source>
        <dbReference type="ARBA" id="ARBA00022801"/>
    </source>
</evidence>
<dbReference type="InterPro" id="IPR014014">
    <property type="entry name" value="RNA_helicase_DEAD_Q_motif"/>
</dbReference>
<feature type="compositionally biased region" description="Gly residues" evidence="10">
    <location>
        <begin position="20"/>
        <end position="32"/>
    </location>
</feature>
<evidence type="ECO:0000259" key="11">
    <source>
        <dbReference type="PROSITE" id="PS50158"/>
    </source>
</evidence>
<feature type="domain" description="DEAD-box RNA helicase Q" evidence="13">
    <location>
        <begin position="328"/>
        <end position="356"/>
    </location>
</feature>
<keyword evidence="5 9" id="KW-0067">ATP-binding</keyword>
<dbReference type="GO" id="GO:0003724">
    <property type="term" value="F:RNA helicase activity"/>
    <property type="evidence" value="ECO:0007669"/>
    <property type="project" value="UniProtKB-EC"/>
</dbReference>
<dbReference type="Pfam" id="PF00098">
    <property type="entry name" value="zf-CCHC"/>
    <property type="match status" value="4"/>
</dbReference>
<dbReference type="Gene3D" id="3.40.50.300">
    <property type="entry name" value="P-loop containing nucleotide triphosphate hydrolases"/>
    <property type="match status" value="2"/>
</dbReference>
<dbReference type="InterPro" id="IPR014001">
    <property type="entry name" value="Helicase_ATP-bd"/>
</dbReference>
<keyword evidence="7" id="KW-0479">Metal-binding</keyword>
<dbReference type="InterPro" id="IPR000629">
    <property type="entry name" value="RNA-helicase_DEAD-box_CS"/>
</dbReference>
<dbReference type="CDD" id="cd18052">
    <property type="entry name" value="DEADc_DDX4"/>
    <property type="match status" value="1"/>
</dbReference>
<dbReference type="OrthoDB" id="196131at2759"/>
<dbReference type="EnsemblMetazoa" id="XM_028658604.1">
    <property type="protein sequence ID" value="XP_028514405.1"/>
    <property type="gene ID" value="LOC110237335"/>
</dbReference>
<dbReference type="GO" id="GO:0008270">
    <property type="term" value="F:zinc ion binding"/>
    <property type="evidence" value="ECO:0007669"/>
    <property type="project" value="UniProtKB-KW"/>
</dbReference>
<dbReference type="Proteomes" id="UP000887567">
    <property type="component" value="Unplaced"/>
</dbReference>
<keyword evidence="2 9" id="KW-0547">Nucleotide-binding</keyword>
<evidence type="ECO:0000259" key="13">
    <source>
        <dbReference type="PROSITE" id="PS51195"/>
    </source>
</evidence>
<dbReference type="SMART" id="SM00487">
    <property type="entry name" value="DEXDc"/>
    <property type="match status" value="1"/>
</dbReference>
<dbReference type="AlphaFoldDB" id="A0A913YGD1"/>
<accession>A0A913YGD1</accession>
<comment type="catalytic activity">
    <reaction evidence="6">
        <text>ATP + H2O = ADP + phosphate + H(+)</text>
        <dbReference type="Rhea" id="RHEA:13065"/>
        <dbReference type="ChEBI" id="CHEBI:15377"/>
        <dbReference type="ChEBI" id="CHEBI:15378"/>
        <dbReference type="ChEBI" id="CHEBI:30616"/>
        <dbReference type="ChEBI" id="CHEBI:43474"/>
        <dbReference type="ChEBI" id="CHEBI:456216"/>
        <dbReference type="EC" id="3.6.4.13"/>
    </reaction>
</comment>
<dbReference type="SMART" id="SM00343">
    <property type="entry name" value="ZnF_C2HC"/>
    <property type="match status" value="4"/>
</dbReference>
<evidence type="ECO:0000256" key="8">
    <source>
        <dbReference type="PROSITE-ProRule" id="PRU00552"/>
    </source>
</evidence>
<dbReference type="FunFam" id="4.10.60.10:FF:000079">
    <property type="entry name" value="Nucleic acid binding protein"/>
    <property type="match status" value="1"/>
</dbReference>
<evidence type="ECO:0000259" key="12">
    <source>
        <dbReference type="PROSITE" id="PS51192"/>
    </source>
</evidence>
<keyword evidence="4 9" id="KW-0347">Helicase</keyword>
<feature type="domain" description="CCHC-type" evidence="11">
    <location>
        <begin position="257"/>
        <end position="272"/>
    </location>
</feature>
<evidence type="ECO:0000313" key="15">
    <source>
        <dbReference type="Proteomes" id="UP000887567"/>
    </source>
</evidence>